<evidence type="ECO:0000256" key="1">
    <source>
        <dbReference type="ARBA" id="ARBA00004141"/>
    </source>
</evidence>
<keyword evidence="4 5" id="KW-0472">Membrane</keyword>
<evidence type="ECO:0000313" key="8">
    <source>
        <dbReference type="Proteomes" id="UP000295060"/>
    </source>
</evidence>
<feature type="domain" description="ABC transmembrane type-1" evidence="6">
    <location>
        <begin position="167"/>
        <end position="359"/>
    </location>
</feature>
<dbReference type="CDD" id="cd06261">
    <property type="entry name" value="TM_PBP2"/>
    <property type="match status" value="1"/>
</dbReference>
<evidence type="ECO:0000256" key="2">
    <source>
        <dbReference type="ARBA" id="ARBA00022692"/>
    </source>
</evidence>
<feature type="transmembrane region" description="Helical" evidence="5">
    <location>
        <begin position="233"/>
        <end position="251"/>
    </location>
</feature>
<comment type="similarity">
    <text evidence="5">Belongs to the binding-protein-dependent transport system permease family.</text>
</comment>
<dbReference type="PANTHER" id="PTHR43839">
    <property type="entry name" value="OPPC IN A BINDING PROTEIN-DEPENDENT TRANSPORT SYSTEM"/>
    <property type="match status" value="1"/>
</dbReference>
<sequence>MASLGVISTDSDVSAPAEKGADVAEISQTRLMIRRFRQSKLAVGGGIVLLFLYLVALFAPFVAPNDPAAVDTSAKFAVPTRIVWSGGPAMCALRQEIKDFEYVYTSDCEHPDRLHLFGKGWNYKLFGLIETDRHLFTPGSGKVLIWGGDSSGRDVFARTVKGAQVSLSIGLFGTAIATVLAVIIGTISGYFAGITDTVIQRVIEIVSSVPTLPLWATLAAILPRDMSVPERYFFMSVILSLVGWAGLARALRAKVMSYAGADYVKAARAAGSGHARIIRTHMIPNSLSHIVAVTMLAIPMGIVAETSLSFLGIGMQDPAISWGVLLQDAQDVNVVTSYPWLLIPAFAVIVAVTCFQLLGDGIRDAVDPYG</sequence>
<protein>
    <submittedName>
        <fullName evidence="7">Peptide/nickel transport system permease protein</fullName>
    </submittedName>
</protein>
<dbReference type="Pfam" id="PF12911">
    <property type="entry name" value="OppC_N"/>
    <property type="match status" value="1"/>
</dbReference>
<feature type="transmembrane region" description="Helical" evidence="5">
    <location>
        <begin position="202"/>
        <end position="221"/>
    </location>
</feature>
<feature type="transmembrane region" description="Helical" evidence="5">
    <location>
        <begin position="169"/>
        <end position="190"/>
    </location>
</feature>
<keyword evidence="8" id="KW-1185">Reference proteome</keyword>
<dbReference type="EMBL" id="SODU01000004">
    <property type="protein sequence ID" value="TDW84417.1"/>
    <property type="molecule type" value="Genomic_DNA"/>
</dbReference>
<proteinExistence type="inferred from homology"/>
<dbReference type="PROSITE" id="PS50928">
    <property type="entry name" value="ABC_TM1"/>
    <property type="match status" value="1"/>
</dbReference>
<comment type="subcellular location">
    <subcellularLocation>
        <location evidence="5">Cell membrane</location>
        <topology evidence="5">Multi-pass membrane protein</topology>
    </subcellularLocation>
    <subcellularLocation>
        <location evidence="1">Membrane</location>
        <topology evidence="1">Multi-pass membrane protein</topology>
    </subcellularLocation>
</comment>
<feature type="transmembrane region" description="Helical" evidence="5">
    <location>
        <begin position="41"/>
        <end position="63"/>
    </location>
</feature>
<dbReference type="InterPro" id="IPR025966">
    <property type="entry name" value="OppC_N"/>
</dbReference>
<name>A0ABY2F8D7_9ACTN</name>
<dbReference type="Gene3D" id="1.10.3720.10">
    <property type="entry name" value="MetI-like"/>
    <property type="match status" value="1"/>
</dbReference>
<gene>
    <name evidence="7" type="ORF">EV137_7229</name>
</gene>
<evidence type="ECO:0000313" key="7">
    <source>
        <dbReference type="EMBL" id="TDW84417.1"/>
    </source>
</evidence>
<organism evidence="7 8">
    <name type="scientific">Kribbella pratensis</name>
    <dbReference type="NCBI Taxonomy" id="2512112"/>
    <lineage>
        <taxon>Bacteria</taxon>
        <taxon>Bacillati</taxon>
        <taxon>Actinomycetota</taxon>
        <taxon>Actinomycetes</taxon>
        <taxon>Propionibacteriales</taxon>
        <taxon>Kribbellaceae</taxon>
        <taxon>Kribbella</taxon>
    </lineage>
</organism>
<dbReference type="SUPFAM" id="SSF161098">
    <property type="entry name" value="MetI-like"/>
    <property type="match status" value="1"/>
</dbReference>
<evidence type="ECO:0000256" key="3">
    <source>
        <dbReference type="ARBA" id="ARBA00022989"/>
    </source>
</evidence>
<keyword evidence="2 5" id="KW-0812">Transmembrane</keyword>
<keyword evidence="3 5" id="KW-1133">Transmembrane helix</keyword>
<dbReference type="InterPro" id="IPR035906">
    <property type="entry name" value="MetI-like_sf"/>
</dbReference>
<evidence type="ECO:0000259" key="6">
    <source>
        <dbReference type="PROSITE" id="PS50928"/>
    </source>
</evidence>
<comment type="caution">
    <text evidence="7">The sequence shown here is derived from an EMBL/GenBank/DDBJ whole genome shotgun (WGS) entry which is preliminary data.</text>
</comment>
<evidence type="ECO:0000256" key="5">
    <source>
        <dbReference type="RuleBase" id="RU363032"/>
    </source>
</evidence>
<dbReference type="Proteomes" id="UP000295060">
    <property type="component" value="Unassembled WGS sequence"/>
</dbReference>
<dbReference type="PANTHER" id="PTHR43839:SF3">
    <property type="entry name" value="OLIGOPEPTIDE ABC TRANSPORTER, PERMEASE PROTEIN"/>
    <property type="match status" value="1"/>
</dbReference>
<reference evidence="7 8" key="1">
    <citation type="submission" date="2019-03" db="EMBL/GenBank/DDBJ databases">
        <title>Genomic Encyclopedia of Type Strains, Phase III (KMG-III): the genomes of soil and plant-associated and newly described type strains.</title>
        <authorList>
            <person name="Whitman W."/>
        </authorList>
    </citation>
    <scope>NUCLEOTIDE SEQUENCE [LARGE SCALE GENOMIC DNA]</scope>
    <source>
        <strain evidence="7 8">VKMAc-2574</strain>
    </source>
</reference>
<feature type="transmembrane region" description="Helical" evidence="5">
    <location>
        <begin position="338"/>
        <end position="358"/>
    </location>
</feature>
<dbReference type="Pfam" id="PF00528">
    <property type="entry name" value="BPD_transp_1"/>
    <property type="match status" value="1"/>
</dbReference>
<evidence type="ECO:0000256" key="4">
    <source>
        <dbReference type="ARBA" id="ARBA00023136"/>
    </source>
</evidence>
<keyword evidence="5" id="KW-0813">Transport</keyword>
<accession>A0ABY2F8D7</accession>
<dbReference type="InterPro" id="IPR000515">
    <property type="entry name" value="MetI-like"/>
</dbReference>
<feature type="transmembrane region" description="Helical" evidence="5">
    <location>
        <begin position="286"/>
        <end position="304"/>
    </location>
</feature>